<proteinExistence type="predicted"/>
<dbReference type="RefSeq" id="WP_256552159.1">
    <property type="nucleotide sequence ID" value="NZ_CP101751.1"/>
</dbReference>
<dbReference type="EMBL" id="CP101751">
    <property type="protein sequence ID" value="UUC46495.1"/>
    <property type="molecule type" value="Genomic_DNA"/>
</dbReference>
<sequence length="124" mass="14788">MRKGVIISLFLFVIFLYFYNNFFASKMILGTYVNRNYNQSHSIAEIPNVADTLVILKDNKFISQYWGEGSYELYYTIKGTEIDLMYDYEFGKAGFRTSIDRIMYFGGLKIDLFRDLNQYYEKIY</sequence>
<organism evidence="1 2">
    <name type="scientific">Flavobacterium cerinum</name>
    <dbReference type="NCBI Taxonomy" id="2502784"/>
    <lineage>
        <taxon>Bacteria</taxon>
        <taxon>Pseudomonadati</taxon>
        <taxon>Bacteroidota</taxon>
        <taxon>Flavobacteriia</taxon>
        <taxon>Flavobacteriales</taxon>
        <taxon>Flavobacteriaceae</taxon>
        <taxon>Flavobacterium</taxon>
    </lineage>
</organism>
<evidence type="ECO:0008006" key="3">
    <source>
        <dbReference type="Google" id="ProtNLM"/>
    </source>
</evidence>
<keyword evidence="2" id="KW-1185">Reference proteome</keyword>
<reference evidence="1" key="1">
    <citation type="submission" date="2022-07" db="EMBL/GenBank/DDBJ databases">
        <title>Isolation, identification, and degradation of a PFOSA degrading strain from sewage treatment plant.</title>
        <authorList>
            <person name="Zhang L."/>
            <person name="Huo Y."/>
        </authorList>
    </citation>
    <scope>NUCLEOTIDE SEQUENCE</scope>
    <source>
        <strain evidence="1">C1</strain>
    </source>
</reference>
<evidence type="ECO:0000313" key="1">
    <source>
        <dbReference type="EMBL" id="UUC46495.1"/>
    </source>
</evidence>
<dbReference type="Proteomes" id="UP001059844">
    <property type="component" value="Chromosome"/>
</dbReference>
<evidence type="ECO:0000313" key="2">
    <source>
        <dbReference type="Proteomes" id="UP001059844"/>
    </source>
</evidence>
<accession>A0ABY5IUP2</accession>
<protein>
    <recommendedName>
        <fullName evidence="3">DUF3139 domain-containing protein</fullName>
    </recommendedName>
</protein>
<name>A0ABY5IUP2_9FLAO</name>
<gene>
    <name evidence="1" type="ORF">NOX80_04665</name>
</gene>